<accession>A0A0F8WF07</accession>
<gene>
    <name evidence="2" type="ORF">LCGC14_3074990</name>
</gene>
<organism evidence="2">
    <name type="scientific">marine sediment metagenome</name>
    <dbReference type="NCBI Taxonomy" id="412755"/>
    <lineage>
        <taxon>unclassified sequences</taxon>
        <taxon>metagenomes</taxon>
        <taxon>ecological metagenomes</taxon>
    </lineage>
</organism>
<comment type="caution">
    <text evidence="2">The sequence shown here is derived from an EMBL/GenBank/DDBJ whole genome shotgun (WGS) entry which is preliminary data.</text>
</comment>
<sequence length="182" mass="19836">GAPSASGGNSFYNRTSNISKKGQPYDMLGNPTKQRGSIPLGQVLMGGYQFPGQAFAPRQVDYGTWVANPLSMWMQSLGSGGTSYNYLRARNMGPDAQEKGWMMNLTTAGKYEGKGSSSVYRGVERYSTQETRMGKDIVNDPQSGFKALSEHSSDQHYMSGLSQMYKEENQNVGVARRSDGSG</sequence>
<proteinExistence type="predicted"/>
<dbReference type="AlphaFoldDB" id="A0A0F8WF07"/>
<dbReference type="EMBL" id="LAZR01065511">
    <property type="protein sequence ID" value="KKK55392.1"/>
    <property type="molecule type" value="Genomic_DNA"/>
</dbReference>
<protein>
    <submittedName>
        <fullName evidence="2">Uncharacterized protein</fullName>
    </submittedName>
</protein>
<reference evidence="2" key="1">
    <citation type="journal article" date="2015" name="Nature">
        <title>Complex archaea that bridge the gap between prokaryotes and eukaryotes.</title>
        <authorList>
            <person name="Spang A."/>
            <person name="Saw J.H."/>
            <person name="Jorgensen S.L."/>
            <person name="Zaremba-Niedzwiedzka K."/>
            <person name="Martijn J."/>
            <person name="Lind A.E."/>
            <person name="van Eijk R."/>
            <person name="Schleper C."/>
            <person name="Guy L."/>
            <person name="Ettema T.J."/>
        </authorList>
    </citation>
    <scope>NUCLEOTIDE SEQUENCE</scope>
</reference>
<feature type="region of interest" description="Disordered" evidence="1">
    <location>
        <begin position="1"/>
        <end position="33"/>
    </location>
</feature>
<evidence type="ECO:0000256" key="1">
    <source>
        <dbReference type="SAM" id="MobiDB-lite"/>
    </source>
</evidence>
<feature type="compositionally biased region" description="Polar residues" evidence="1">
    <location>
        <begin position="1"/>
        <end position="20"/>
    </location>
</feature>
<name>A0A0F8WF07_9ZZZZ</name>
<feature type="non-terminal residue" evidence="2">
    <location>
        <position position="1"/>
    </location>
</feature>
<evidence type="ECO:0000313" key="2">
    <source>
        <dbReference type="EMBL" id="KKK55392.1"/>
    </source>
</evidence>